<protein>
    <submittedName>
        <fullName evidence="1">Uncharacterized protein</fullName>
    </submittedName>
</protein>
<dbReference type="EMBL" id="CP157940">
    <property type="protein sequence ID" value="XBS55922.1"/>
    <property type="molecule type" value="Genomic_DNA"/>
</dbReference>
<name>A0AAU7PUQ8_9FIRM</name>
<sequence>MVNLNKMRSPSYGYKLEKVGTNVAKKVKIGYAANQPANGTVFSSTGGFYWSDGGYETSVSFSVGYGVFSMSVSPGKTGASGKWVTSPYLNTPVKLLISKNITVTKYNK</sequence>
<proteinExistence type="predicted"/>
<gene>
    <name evidence="1" type="ORF">ABFV83_09100</name>
</gene>
<reference evidence="1" key="1">
    <citation type="submission" date="2024-06" db="EMBL/GenBank/DDBJ databases">
        <title>Lacrimispora cavernae sp. nov., a novel anaerobe isolated from bat guano pile inside a cave.</title>
        <authorList>
            <person name="Miller S.L."/>
            <person name="Lu N."/>
            <person name="King J."/>
            <person name="Sankaranarayanan K."/>
            <person name="Lawson P.A."/>
        </authorList>
    </citation>
    <scope>NUCLEOTIDE SEQUENCE</scope>
    <source>
        <strain evidence="1">BS-2</strain>
    </source>
</reference>
<dbReference type="RefSeq" id="WP_349948564.1">
    <property type="nucleotide sequence ID" value="NZ_CP157940.1"/>
</dbReference>
<dbReference type="AlphaFoldDB" id="A0AAU7PUQ8"/>
<evidence type="ECO:0000313" key="1">
    <source>
        <dbReference type="EMBL" id="XBS55922.1"/>
    </source>
</evidence>
<accession>A0AAU7PUQ8</accession>
<organism evidence="1">
    <name type="scientific">Lacrimispora sp. BS-2</name>
    <dbReference type="NCBI Taxonomy" id="3151850"/>
    <lineage>
        <taxon>Bacteria</taxon>
        <taxon>Bacillati</taxon>
        <taxon>Bacillota</taxon>
        <taxon>Clostridia</taxon>
        <taxon>Lachnospirales</taxon>
        <taxon>Lachnospiraceae</taxon>
        <taxon>Lacrimispora</taxon>
    </lineage>
</organism>